<evidence type="ECO:0000256" key="4">
    <source>
        <dbReference type="ARBA" id="ARBA00023027"/>
    </source>
</evidence>
<reference evidence="8 9" key="1">
    <citation type="journal article" date="2023" name="Commun. Biol.">
        <title>Reorganization of the ancestral sex-determining regions during the evolution of trioecy in Pleodorina starrii.</title>
        <authorList>
            <person name="Takahashi K."/>
            <person name="Suzuki S."/>
            <person name="Kawai-Toyooka H."/>
            <person name="Yamamoto K."/>
            <person name="Hamaji T."/>
            <person name="Ootsuki R."/>
            <person name="Yamaguchi H."/>
            <person name="Kawachi M."/>
            <person name="Higashiyama T."/>
            <person name="Nozaki H."/>
        </authorList>
    </citation>
    <scope>NUCLEOTIDE SEQUENCE [LARGE SCALE GENOMIC DNA]</scope>
    <source>
        <strain evidence="8 9">NIES-4479</strain>
    </source>
</reference>
<evidence type="ECO:0000256" key="1">
    <source>
        <dbReference type="ARBA" id="ARBA00022676"/>
    </source>
</evidence>
<dbReference type="InterPro" id="IPR051838">
    <property type="entry name" value="ARTD_PARP"/>
</dbReference>
<keyword evidence="1" id="KW-0328">Glycosyltransferase</keyword>
<dbReference type="SUPFAM" id="SSF56399">
    <property type="entry name" value="ADP-ribosylation"/>
    <property type="match status" value="1"/>
</dbReference>
<sequence length="332" mass="35601">MSANSVQELLAEIKAHPDGTDLLLTAFYTAAHHYRRSTICTPFPTEVFPPPNGTADKDFPALHRALDALPPVHSLLGGEDVFSCLPPSALALLKWLLLNPARRRRFSLTPLGDMVRQLRQRCGGGSGGGGGDGAWQLPALDGHNSPACILRALDGSAQAPFARSCIAYHGTHLENLHSIIHTGLQSMSGTRLQRTGANYGAGIYLSTNYDTAFSFCQPCASWPRSRFGTKLRALLVCEVDLDKSTTERGGTGGSAGFAPASSSGAVSAAPLPDTYLVVQRADAVRLLYVLLYCDASRTARPARVHWCTVMVVLYAAFLLGKALLAALKQHRY</sequence>
<name>A0A9W6BTM3_9CHLO</name>
<feature type="domain" description="PARP catalytic" evidence="6">
    <location>
        <begin position="166"/>
        <end position="243"/>
    </location>
</feature>
<dbReference type="InterPro" id="IPR012317">
    <property type="entry name" value="Poly(ADP-ribose)pol_cat_dom"/>
</dbReference>
<dbReference type="Proteomes" id="UP001165080">
    <property type="component" value="Unassembled WGS sequence"/>
</dbReference>
<evidence type="ECO:0000256" key="3">
    <source>
        <dbReference type="ARBA" id="ARBA00022695"/>
    </source>
</evidence>
<keyword evidence="5" id="KW-1133">Transmembrane helix</keyword>
<accession>A0A9W6BTM3</accession>
<dbReference type="InterPro" id="IPR041400">
    <property type="entry name" value="PARP16_N"/>
</dbReference>
<feature type="domain" description="PARP16 N-terminal" evidence="7">
    <location>
        <begin position="12"/>
        <end position="97"/>
    </location>
</feature>
<proteinExistence type="predicted"/>
<dbReference type="OrthoDB" id="19501at2759"/>
<evidence type="ECO:0000256" key="2">
    <source>
        <dbReference type="ARBA" id="ARBA00022679"/>
    </source>
</evidence>
<evidence type="ECO:0000259" key="7">
    <source>
        <dbReference type="Pfam" id="PF18084"/>
    </source>
</evidence>
<evidence type="ECO:0008006" key="10">
    <source>
        <dbReference type="Google" id="ProtNLM"/>
    </source>
</evidence>
<comment type="caution">
    <text evidence="8">The sequence shown here is derived from an EMBL/GenBank/DDBJ whole genome shotgun (WGS) entry which is preliminary data.</text>
</comment>
<keyword evidence="5" id="KW-0472">Membrane</keyword>
<dbReference type="GO" id="GO:0016779">
    <property type="term" value="F:nucleotidyltransferase activity"/>
    <property type="evidence" value="ECO:0007669"/>
    <property type="project" value="UniProtKB-KW"/>
</dbReference>
<dbReference type="Pfam" id="PF18084">
    <property type="entry name" value="ARTD15_N"/>
    <property type="match status" value="1"/>
</dbReference>
<evidence type="ECO:0000313" key="9">
    <source>
        <dbReference type="Proteomes" id="UP001165080"/>
    </source>
</evidence>
<keyword evidence="3" id="KW-0548">Nucleotidyltransferase</keyword>
<keyword evidence="2" id="KW-0808">Transferase</keyword>
<dbReference type="EMBL" id="BRXU01000021">
    <property type="protein sequence ID" value="GLC58007.1"/>
    <property type="molecule type" value="Genomic_DNA"/>
</dbReference>
<protein>
    <recommendedName>
        <fullName evidence="10">Poly [ADP-ribose] polymerase</fullName>
    </recommendedName>
</protein>
<keyword evidence="5" id="KW-0812">Transmembrane</keyword>
<evidence type="ECO:0000259" key="6">
    <source>
        <dbReference type="Pfam" id="PF00644"/>
    </source>
</evidence>
<dbReference type="GO" id="GO:0003950">
    <property type="term" value="F:NAD+ poly-ADP-ribosyltransferase activity"/>
    <property type="evidence" value="ECO:0007669"/>
    <property type="project" value="InterPro"/>
</dbReference>
<dbReference type="Pfam" id="PF00644">
    <property type="entry name" value="PARP"/>
    <property type="match status" value="1"/>
</dbReference>
<keyword evidence="4" id="KW-0520">NAD</keyword>
<dbReference type="AlphaFoldDB" id="A0A9W6BTM3"/>
<dbReference type="Gene3D" id="3.90.228.10">
    <property type="match status" value="1"/>
</dbReference>
<gene>
    <name evidence="8" type="primary">PLEST011759</name>
    <name evidence="8" type="ORF">PLESTB_001308000</name>
</gene>
<evidence type="ECO:0000313" key="8">
    <source>
        <dbReference type="EMBL" id="GLC58007.1"/>
    </source>
</evidence>
<dbReference type="PANTHER" id="PTHR21328">
    <property type="entry name" value="POLY ADP-RIBOSE POLYMERASE FAMILY, MEMBER PARP"/>
    <property type="match status" value="1"/>
</dbReference>
<organism evidence="8 9">
    <name type="scientific">Pleodorina starrii</name>
    <dbReference type="NCBI Taxonomy" id="330485"/>
    <lineage>
        <taxon>Eukaryota</taxon>
        <taxon>Viridiplantae</taxon>
        <taxon>Chlorophyta</taxon>
        <taxon>core chlorophytes</taxon>
        <taxon>Chlorophyceae</taxon>
        <taxon>CS clade</taxon>
        <taxon>Chlamydomonadales</taxon>
        <taxon>Volvocaceae</taxon>
        <taxon>Pleodorina</taxon>
    </lineage>
</organism>
<evidence type="ECO:0000256" key="5">
    <source>
        <dbReference type="SAM" id="Phobius"/>
    </source>
</evidence>
<keyword evidence="9" id="KW-1185">Reference proteome</keyword>
<feature type="transmembrane region" description="Helical" evidence="5">
    <location>
        <begin position="303"/>
        <end position="327"/>
    </location>
</feature>